<organism evidence="1 2">
    <name type="scientific">Eumeta variegata</name>
    <name type="common">Bagworm moth</name>
    <name type="synonym">Eumeta japonica</name>
    <dbReference type="NCBI Taxonomy" id="151549"/>
    <lineage>
        <taxon>Eukaryota</taxon>
        <taxon>Metazoa</taxon>
        <taxon>Ecdysozoa</taxon>
        <taxon>Arthropoda</taxon>
        <taxon>Hexapoda</taxon>
        <taxon>Insecta</taxon>
        <taxon>Pterygota</taxon>
        <taxon>Neoptera</taxon>
        <taxon>Endopterygota</taxon>
        <taxon>Lepidoptera</taxon>
        <taxon>Glossata</taxon>
        <taxon>Ditrysia</taxon>
        <taxon>Tineoidea</taxon>
        <taxon>Psychidae</taxon>
        <taxon>Oiketicinae</taxon>
        <taxon>Eumeta</taxon>
    </lineage>
</organism>
<dbReference type="Proteomes" id="UP000299102">
    <property type="component" value="Unassembled WGS sequence"/>
</dbReference>
<protein>
    <submittedName>
        <fullName evidence="1">Uncharacterized protein</fullName>
    </submittedName>
</protein>
<comment type="caution">
    <text evidence="1">The sequence shown here is derived from an EMBL/GenBank/DDBJ whole genome shotgun (WGS) entry which is preliminary data.</text>
</comment>
<gene>
    <name evidence="1" type="ORF">EVAR_49658_1</name>
</gene>
<accession>A0A4C1Y9Q6</accession>
<proteinExistence type="predicted"/>
<dbReference type="AlphaFoldDB" id="A0A4C1Y9Q6"/>
<sequence>MVPFSTAILAPNADTNFGTDGGRPLGVCISDDELLFSLIMWVRSVLASPSFVSSRNDRTPLSIRRAGRGERPSRLLLDASRQVQLGRDSENGS</sequence>
<dbReference type="EMBL" id="BGZK01001132">
    <property type="protein sequence ID" value="GBP72093.1"/>
    <property type="molecule type" value="Genomic_DNA"/>
</dbReference>
<reference evidence="1 2" key="1">
    <citation type="journal article" date="2019" name="Commun. Biol.">
        <title>The bagworm genome reveals a unique fibroin gene that provides high tensile strength.</title>
        <authorList>
            <person name="Kono N."/>
            <person name="Nakamura H."/>
            <person name="Ohtoshi R."/>
            <person name="Tomita M."/>
            <person name="Numata K."/>
            <person name="Arakawa K."/>
        </authorList>
    </citation>
    <scope>NUCLEOTIDE SEQUENCE [LARGE SCALE GENOMIC DNA]</scope>
</reference>
<evidence type="ECO:0000313" key="1">
    <source>
        <dbReference type="EMBL" id="GBP72093.1"/>
    </source>
</evidence>
<name>A0A4C1Y9Q6_EUMVA</name>
<evidence type="ECO:0000313" key="2">
    <source>
        <dbReference type="Proteomes" id="UP000299102"/>
    </source>
</evidence>
<keyword evidence="2" id="KW-1185">Reference proteome</keyword>